<dbReference type="AlphaFoldDB" id="A0AAV7GSN4"/>
<sequence length="89" mass="9862">MEQSLSTSMLAIVQSTMKALIVKDLLGHLKMDVKVSITSFLSEITRITEPDAPYDDEIMKDIFGQIVGAFKNLIGLDVKPLISEESFNT</sequence>
<evidence type="ECO:0000313" key="6">
    <source>
        <dbReference type="Proteomes" id="UP000775213"/>
    </source>
</evidence>
<keyword evidence="6" id="KW-1185">Reference proteome</keyword>
<dbReference type="GO" id="GO:0007064">
    <property type="term" value="P:mitotic sister chromatid cohesion"/>
    <property type="evidence" value="ECO:0007669"/>
    <property type="project" value="InterPro"/>
</dbReference>
<evidence type="ECO:0000313" key="5">
    <source>
        <dbReference type="EMBL" id="KAH0459115.1"/>
    </source>
</evidence>
<comment type="subcellular location">
    <subcellularLocation>
        <location evidence="1">Nucleus</location>
    </subcellularLocation>
</comment>
<dbReference type="Proteomes" id="UP000775213">
    <property type="component" value="Unassembled WGS sequence"/>
</dbReference>
<keyword evidence="2" id="KW-0227">DNA damage</keyword>
<name>A0AAV7GSN4_DENCH</name>
<evidence type="ECO:0000256" key="1">
    <source>
        <dbReference type="ARBA" id="ARBA00004123"/>
    </source>
</evidence>
<dbReference type="GO" id="GO:0000785">
    <property type="term" value="C:chromatin"/>
    <property type="evidence" value="ECO:0007669"/>
    <property type="project" value="TreeGrafter"/>
</dbReference>
<evidence type="ECO:0000256" key="2">
    <source>
        <dbReference type="ARBA" id="ARBA00022763"/>
    </source>
</evidence>
<dbReference type="PANTHER" id="PTHR12663:SF3">
    <property type="entry name" value="SISTER CHROMATID COHESION PROTEIN PDS5 HOMOLOG C"/>
    <property type="match status" value="1"/>
</dbReference>
<comment type="caution">
    <text evidence="5">The sequence shown here is derived from an EMBL/GenBank/DDBJ whole genome shotgun (WGS) entry which is preliminary data.</text>
</comment>
<proteinExistence type="predicted"/>
<keyword evidence="4" id="KW-0539">Nucleus</keyword>
<evidence type="ECO:0000256" key="3">
    <source>
        <dbReference type="ARBA" id="ARBA00023204"/>
    </source>
</evidence>
<dbReference type="Pfam" id="PF20168">
    <property type="entry name" value="PDS5"/>
    <property type="match status" value="1"/>
</dbReference>
<reference evidence="5 6" key="1">
    <citation type="journal article" date="2021" name="Hortic Res">
        <title>Chromosome-scale assembly of the Dendrobium chrysotoxum genome enhances the understanding of orchid evolution.</title>
        <authorList>
            <person name="Zhang Y."/>
            <person name="Zhang G.Q."/>
            <person name="Zhang D."/>
            <person name="Liu X.D."/>
            <person name="Xu X.Y."/>
            <person name="Sun W.H."/>
            <person name="Yu X."/>
            <person name="Zhu X."/>
            <person name="Wang Z.W."/>
            <person name="Zhao X."/>
            <person name="Zhong W.Y."/>
            <person name="Chen H."/>
            <person name="Yin W.L."/>
            <person name="Huang T."/>
            <person name="Niu S.C."/>
            <person name="Liu Z.J."/>
        </authorList>
    </citation>
    <scope>NUCLEOTIDE SEQUENCE [LARGE SCALE GENOMIC DNA]</scope>
    <source>
        <strain evidence="5">Lindl</strain>
    </source>
</reference>
<accession>A0AAV7GSN4</accession>
<dbReference type="GO" id="GO:0005634">
    <property type="term" value="C:nucleus"/>
    <property type="evidence" value="ECO:0007669"/>
    <property type="project" value="UniProtKB-SubCell"/>
</dbReference>
<dbReference type="PANTHER" id="PTHR12663">
    <property type="entry name" value="ANDROGEN INDUCED INHIBITOR OF PROLIFERATION AS3 / PDS5-RELATED"/>
    <property type="match status" value="1"/>
</dbReference>
<gene>
    <name evidence="5" type="ORF">IEQ34_011929</name>
</gene>
<evidence type="ECO:0000256" key="4">
    <source>
        <dbReference type="ARBA" id="ARBA00023242"/>
    </source>
</evidence>
<keyword evidence="3" id="KW-0234">DNA repair</keyword>
<protein>
    <submittedName>
        <fullName evidence="5">Uncharacterized protein</fullName>
    </submittedName>
</protein>
<organism evidence="5 6">
    <name type="scientific">Dendrobium chrysotoxum</name>
    <name type="common">Orchid</name>
    <dbReference type="NCBI Taxonomy" id="161865"/>
    <lineage>
        <taxon>Eukaryota</taxon>
        <taxon>Viridiplantae</taxon>
        <taxon>Streptophyta</taxon>
        <taxon>Embryophyta</taxon>
        <taxon>Tracheophyta</taxon>
        <taxon>Spermatophyta</taxon>
        <taxon>Magnoliopsida</taxon>
        <taxon>Liliopsida</taxon>
        <taxon>Asparagales</taxon>
        <taxon>Orchidaceae</taxon>
        <taxon>Epidendroideae</taxon>
        <taxon>Malaxideae</taxon>
        <taxon>Dendrobiinae</taxon>
        <taxon>Dendrobium</taxon>
    </lineage>
</organism>
<dbReference type="InterPro" id="IPR039776">
    <property type="entry name" value="Pds5"/>
</dbReference>
<dbReference type="GO" id="GO:0006281">
    <property type="term" value="P:DNA repair"/>
    <property type="evidence" value="ECO:0007669"/>
    <property type="project" value="UniProtKB-KW"/>
</dbReference>
<dbReference type="EMBL" id="JAGFBR010000011">
    <property type="protein sequence ID" value="KAH0459115.1"/>
    <property type="molecule type" value="Genomic_DNA"/>
</dbReference>